<feature type="transmembrane region" description="Helical" evidence="7">
    <location>
        <begin position="211"/>
        <end position="237"/>
    </location>
</feature>
<dbReference type="PANTHER" id="PTHR47797">
    <property type="entry name" value="DEHYDROGENASE, PUTATIVE (AFU_ORTHOLOGUE AFUA_8G05805)-RELATED"/>
    <property type="match status" value="1"/>
</dbReference>
<evidence type="ECO:0000313" key="9">
    <source>
        <dbReference type="EMBL" id="RKU39849.1"/>
    </source>
</evidence>
<dbReference type="Gene3D" id="2.60.40.1210">
    <property type="entry name" value="Cellobiose dehydrogenase, cytochrome domain"/>
    <property type="match status" value="1"/>
</dbReference>
<keyword evidence="10" id="KW-1185">Reference proteome</keyword>
<proteinExistence type="predicted"/>
<keyword evidence="6 7" id="KW-0472">Membrane</keyword>
<dbReference type="OrthoDB" id="19261at2759"/>
<keyword evidence="2" id="KW-0813">Transport</keyword>
<dbReference type="CDD" id="cd09630">
    <property type="entry name" value="CDH_like_cytochrome"/>
    <property type="match status" value="1"/>
</dbReference>
<dbReference type="Gene3D" id="1.20.120.1770">
    <property type="match status" value="1"/>
</dbReference>
<dbReference type="GO" id="GO:0016020">
    <property type="term" value="C:membrane"/>
    <property type="evidence" value="ECO:0007669"/>
    <property type="project" value="UniProtKB-SubCell"/>
</dbReference>
<feature type="domain" description="Cytochrome b561" evidence="8">
    <location>
        <begin position="215"/>
        <end position="336"/>
    </location>
</feature>
<evidence type="ECO:0000256" key="5">
    <source>
        <dbReference type="ARBA" id="ARBA00022989"/>
    </source>
</evidence>
<dbReference type="EMBL" id="QVQW01000140">
    <property type="protein sequence ID" value="RKU39849.1"/>
    <property type="molecule type" value="Genomic_DNA"/>
</dbReference>
<evidence type="ECO:0000313" key="10">
    <source>
        <dbReference type="Proteomes" id="UP000275385"/>
    </source>
</evidence>
<comment type="subcellular location">
    <subcellularLocation>
        <location evidence="1">Membrane</location>
    </subcellularLocation>
</comment>
<accession>A0A420XWB5</accession>
<dbReference type="SUPFAM" id="SSF49344">
    <property type="entry name" value="CBD9-like"/>
    <property type="match status" value="1"/>
</dbReference>
<evidence type="ECO:0000256" key="7">
    <source>
        <dbReference type="SAM" id="Phobius"/>
    </source>
</evidence>
<organism evidence="9 10">
    <name type="scientific">Coniochaeta pulveracea</name>
    <dbReference type="NCBI Taxonomy" id="177199"/>
    <lineage>
        <taxon>Eukaryota</taxon>
        <taxon>Fungi</taxon>
        <taxon>Dikarya</taxon>
        <taxon>Ascomycota</taxon>
        <taxon>Pezizomycotina</taxon>
        <taxon>Sordariomycetes</taxon>
        <taxon>Sordariomycetidae</taxon>
        <taxon>Coniochaetales</taxon>
        <taxon>Coniochaetaceae</taxon>
        <taxon>Coniochaeta</taxon>
    </lineage>
</organism>
<dbReference type="AlphaFoldDB" id="A0A420XWB5"/>
<dbReference type="InterPro" id="IPR006593">
    <property type="entry name" value="Cyt_b561/ferric_Rdtase_TM"/>
</dbReference>
<protein>
    <recommendedName>
        <fullName evidence="8">Cytochrome b561 domain-containing protein</fullName>
    </recommendedName>
</protein>
<feature type="transmembrane region" description="Helical" evidence="7">
    <location>
        <begin position="249"/>
        <end position="267"/>
    </location>
</feature>
<evidence type="ECO:0000256" key="3">
    <source>
        <dbReference type="ARBA" id="ARBA00022692"/>
    </source>
</evidence>
<feature type="transmembrane region" description="Helical" evidence="7">
    <location>
        <begin position="279"/>
        <end position="299"/>
    </location>
</feature>
<dbReference type="SMART" id="SM00665">
    <property type="entry name" value="B561"/>
    <property type="match status" value="1"/>
</dbReference>
<evidence type="ECO:0000256" key="1">
    <source>
        <dbReference type="ARBA" id="ARBA00004370"/>
    </source>
</evidence>
<keyword evidence="3 7" id="KW-0812">Transmembrane</keyword>
<evidence type="ECO:0000259" key="8">
    <source>
        <dbReference type="SMART" id="SM00665"/>
    </source>
</evidence>
<dbReference type="CDD" id="cd08760">
    <property type="entry name" value="Cyt_b561_FRRS1_like"/>
    <property type="match status" value="1"/>
</dbReference>
<keyword evidence="4" id="KW-0249">Electron transport</keyword>
<dbReference type="PANTHER" id="PTHR47797:SF1">
    <property type="entry name" value="CYTOCHROME B561 DOMAIN-CONTAINING PROTEIN-RELATED"/>
    <property type="match status" value="1"/>
</dbReference>
<sequence length="419" mass="45169">MRFAKAALGVTIGRALAQGSIFVEPQHRVAFGVSIPDNSSSNDIYFSLAAASNLKWAGVGLGSSEMKGALFLIIYSSASGAKVTLSARTVSDHVEPMYDSEIHIEPLSGTGIANGTMTFSGRCTNCRSWSGGGSIDVSSDDQDCIFAFAPGGPMNSDDFTAPLNYHTSYGSFSINLKQATSWVPSPPLLGLSETESSSGATLLSDESTQNWVTIIHAVIMVGCFIGMLPLGAIFLRVMNKIRWHAINQSFALVGIMIGTGLGIYTSLRYTRSKSFNTAHQVIGLLVAALMVVQFLLGFVHHRLYKQTQQTTKLAPVHVWLGRILIIASVVVAFLGFPLALSENGQTILAVFVVLATVVTGSLLLWKWYSGKRRRTPVLGETDATSHVGQGRRKFVAEPQDTAMVPLRLYATTERGVYEH</sequence>
<reference evidence="9 10" key="1">
    <citation type="submission" date="2018-08" db="EMBL/GenBank/DDBJ databases">
        <title>Draft genome of the lignicolous fungus Coniochaeta pulveracea.</title>
        <authorList>
            <person name="Borstlap C.J."/>
            <person name="De Witt R.N."/>
            <person name="Botha A."/>
            <person name="Volschenk H."/>
        </authorList>
    </citation>
    <scope>NUCLEOTIDE SEQUENCE [LARGE SCALE GENOMIC DNA]</scope>
    <source>
        <strain evidence="9 10">CAB683</strain>
    </source>
</reference>
<evidence type="ECO:0000256" key="4">
    <source>
        <dbReference type="ARBA" id="ARBA00022982"/>
    </source>
</evidence>
<dbReference type="Proteomes" id="UP000275385">
    <property type="component" value="Unassembled WGS sequence"/>
</dbReference>
<name>A0A420XWB5_9PEZI</name>
<dbReference type="Pfam" id="PF16010">
    <property type="entry name" value="CDH-cyt"/>
    <property type="match status" value="1"/>
</dbReference>
<dbReference type="InterPro" id="IPR015920">
    <property type="entry name" value="Cellobiose_DH-like_cyt"/>
</dbReference>
<gene>
    <name evidence="9" type="ORF">DL546_000831</name>
</gene>
<feature type="transmembrane region" description="Helical" evidence="7">
    <location>
        <begin position="319"/>
        <end position="340"/>
    </location>
</feature>
<evidence type="ECO:0000256" key="2">
    <source>
        <dbReference type="ARBA" id="ARBA00022448"/>
    </source>
</evidence>
<dbReference type="Pfam" id="PF03188">
    <property type="entry name" value="Cytochrom_B561"/>
    <property type="match status" value="1"/>
</dbReference>
<comment type="caution">
    <text evidence="9">The sequence shown here is derived from an EMBL/GenBank/DDBJ whole genome shotgun (WGS) entry which is preliminary data.</text>
</comment>
<keyword evidence="5 7" id="KW-1133">Transmembrane helix</keyword>
<dbReference type="STRING" id="177199.A0A420XWB5"/>
<evidence type="ECO:0000256" key="6">
    <source>
        <dbReference type="ARBA" id="ARBA00023136"/>
    </source>
</evidence>
<feature type="transmembrane region" description="Helical" evidence="7">
    <location>
        <begin position="346"/>
        <end position="365"/>
    </location>
</feature>